<proteinExistence type="predicted"/>
<name>A0A3D9QV16_9BACL</name>
<gene>
    <name evidence="2" type="ORF">A8990_13819</name>
</gene>
<dbReference type="EMBL" id="QTTN01000038">
    <property type="protein sequence ID" value="REE68090.1"/>
    <property type="molecule type" value="Genomic_DNA"/>
</dbReference>
<dbReference type="RefSeq" id="WP_116191645.1">
    <property type="nucleotide sequence ID" value="NZ_QTTN01000038.1"/>
</dbReference>
<dbReference type="Proteomes" id="UP000256304">
    <property type="component" value="Unassembled WGS sequence"/>
</dbReference>
<protein>
    <submittedName>
        <fullName evidence="2">Uncharacterized protein</fullName>
    </submittedName>
</protein>
<evidence type="ECO:0000313" key="2">
    <source>
        <dbReference type="EMBL" id="REE68090.1"/>
    </source>
</evidence>
<sequence length="83" mass="9569">MIEYLVLTFVVVYGSWKSTLLWKKFQRSEAIVVCVLSLVAACYLLPVIGNWIPTTETFNTFLYQSISEFVMRSFHIVQEVSPS</sequence>
<keyword evidence="1" id="KW-0812">Transmembrane</keyword>
<feature type="transmembrane region" description="Helical" evidence="1">
    <location>
        <begin position="30"/>
        <end position="52"/>
    </location>
</feature>
<comment type="caution">
    <text evidence="2">The sequence shown here is derived from an EMBL/GenBank/DDBJ whole genome shotgun (WGS) entry which is preliminary data.</text>
</comment>
<keyword evidence="3" id="KW-1185">Reference proteome</keyword>
<accession>A0A3D9QV16</accession>
<keyword evidence="1" id="KW-1133">Transmembrane helix</keyword>
<keyword evidence="1" id="KW-0472">Membrane</keyword>
<reference evidence="2 3" key="1">
    <citation type="submission" date="2018-08" db="EMBL/GenBank/DDBJ databases">
        <title>Genomic Encyclopedia of Type Strains, Phase III (KMG-III): the genomes of soil and plant-associated and newly described type strains.</title>
        <authorList>
            <person name="Whitman W."/>
        </authorList>
    </citation>
    <scope>NUCLEOTIDE SEQUENCE [LARGE SCALE GENOMIC DNA]</scope>
    <source>
        <strain evidence="2 3">CGMCC 1.10966</strain>
    </source>
</reference>
<organism evidence="2 3">
    <name type="scientific">Paenibacillus taihuensis</name>
    <dbReference type="NCBI Taxonomy" id="1156355"/>
    <lineage>
        <taxon>Bacteria</taxon>
        <taxon>Bacillati</taxon>
        <taxon>Bacillota</taxon>
        <taxon>Bacilli</taxon>
        <taxon>Bacillales</taxon>
        <taxon>Paenibacillaceae</taxon>
        <taxon>Paenibacillus</taxon>
    </lineage>
</organism>
<dbReference type="OrthoDB" id="2657228at2"/>
<evidence type="ECO:0000256" key="1">
    <source>
        <dbReference type="SAM" id="Phobius"/>
    </source>
</evidence>
<dbReference type="AlphaFoldDB" id="A0A3D9QV16"/>
<evidence type="ECO:0000313" key="3">
    <source>
        <dbReference type="Proteomes" id="UP000256304"/>
    </source>
</evidence>